<protein>
    <submittedName>
        <fullName evidence="1">Uncharacterized protein</fullName>
    </submittedName>
</protein>
<proteinExistence type="predicted"/>
<keyword evidence="2" id="KW-1185">Reference proteome</keyword>
<dbReference type="Proteomes" id="UP000217790">
    <property type="component" value="Unassembled WGS sequence"/>
</dbReference>
<evidence type="ECO:0000313" key="1">
    <source>
        <dbReference type="EMBL" id="PBL04139.1"/>
    </source>
</evidence>
<accession>A0A2H3ENM7</accession>
<reference evidence="2" key="1">
    <citation type="journal article" date="2017" name="Nat. Ecol. Evol.">
        <title>Genome expansion and lineage-specific genetic innovations in the forest pathogenic fungi Armillaria.</title>
        <authorList>
            <person name="Sipos G."/>
            <person name="Prasanna A.N."/>
            <person name="Walter M.C."/>
            <person name="O'Connor E."/>
            <person name="Balint B."/>
            <person name="Krizsan K."/>
            <person name="Kiss B."/>
            <person name="Hess J."/>
            <person name="Varga T."/>
            <person name="Slot J."/>
            <person name="Riley R."/>
            <person name="Boka B."/>
            <person name="Rigling D."/>
            <person name="Barry K."/>
            <person name="Lee J."/>
            <person name="Mihaltcheva S."/>
            <person name="LaButti K."/>
            <person name="Lipzen A."/>
            <person name="Waldron R."/>
            <person name="Moloney N.M."/>
            <person name="Sperisen C."/>
            <person name="Kredics L."/>
            <person name="Vagvoelgyi C."/>
            <person name="Patrignani A."/>
            <person name="Fitzpatrick D."/>
            <person name="Nagy I."/>
            <person name="Doyle S."/>
            <person name="Anderson J.B."/>
            <person name="Grigoriev I.V."/>
            <person name="Gueldener U."/>
            <person name="Muensterkoetter M."/>
            <person name="Nagy L.G."/>
        </authorList>
    </citation>
    <scope>NUCLEOTIDE SEQUENCE [LARGE SCALE GENOMIC DNA]</scope>
    <source>
        <strain evidence="2">Ar21-2</strain>
    </source>
</reference>
<dbReference type="EMBL" id="KZ293644">
    <property type="protein sequence ID" value="PBL04139.1"/>
    <property type="molecule type" value="Genomic_DNA"/>
</dbReference>
<gene>
    <name evidence="1" type="ORF">ARMGADRAFT_43867</name>
</gene>
<name>A0A2H3ENM7_ARMGA</name>
<evidence type="ECO:0000313" key="2">
    <source>
        <dbReference type="Proteomes" id="UP000217790"/>
    </source>
</evidence>
<organism evidence="1 2">
    <name type="scientific">Armillaria gallica</name>
    <name type="common">Bulbous honey fungus</name>
    <name type="synonym">Armillaria bulbosa</name>
    <dbReference type="NCBI Taxonomy" id="47427"/>
    <lineage>
        <taxon>Eukaryota</taxon>
        <taxon>Fungi</taxon>
        <taxon>Dikarya</taxon>
        <taxon>Basidiomycota</taxon>
        <taxon>Agaricomycotina</taxon>
        <taxon>Agaricomycetes</taxon>
        <taxon>Agaricomycetidae</taxon>
        <taxon>Agaricales</taxon>
        <taxon>Marasmiineae</taxon>
        <taxon>Physalacriaceae</taxon>
        <taxon>Armillaria</taxon>
    </lineage>
</organism>
<dbReference type="AlphaFoldDB" id="A0A2H3ENM7"/>
<sequence>MKGIIAALSRGSYCGKRSSPTVVVVVAVLDLCPSRPGCPQKFLRHFSGRLCQHRLFVLACYLQKVLDSKMPQSFAGKRAIFFPFENELDPAITFSAKS</sequence>
<dbReference type="InParanoid" id="A0A2H3ENM7"/>